<keyword evidence="3 4" id="KW-0408">Iron</keyword>
<dbReference type="Proteomes" id="UP001217838">
    <property type="component" value="Unassembled WGS sequence"/>
</dbReference>
<evidence type="ECO:0000313" key="8">
    <source>
        <dbReference type="Proteomes" id="UP001217838"/>
    </source>
</evidence>
<dbReference type="EMBL" id="JAQNDN010000022">
    <property type="protein sequence ID" value="MDC0673449.1"/>
    <property type="molecule type" value="Genomic_DNA"/>
</dbReference>
<evidence type="ECO:0000256" key="4">
    <source>
        <dbReference type="PROSITE-ProRule" id="PRU00433"/>
    </source>
</evidence>
<evidence type="ECO:0000256" key="1">
    <source>
        <dbReference type="ARBA" id="ARBA00022617"/>
    </source>
</evidence>
<evidence type="ECO:0000313" key="7">
    <source>
        <dbReference type="EMBL" id="MDC0673449.1"/>
    </source>
</evidence>
<dbReference type="SUPFAM" id="SSF46626">
    <property type="entry name" value="Cytochrome c"/>
    <property type="match status" value="1"/>
</dbReference>
<evidence type="ECO:0000256" key="5">
    <source>
        <dbReference type="SAM" id="MobiDB-lite"/>
    </source>
</evidence>
<dbReference type="PROSITE" id="PS51007">
    <property type="entry name" value="CYTC"/>
    <property type="match status" value="1"/>
</dbReference>
<keyword evidence="2 4" id="KW-0479">Metal-binding</keyword>
<proteinExistence type="predicted"/>
<feature type="compositionally biased region" description="Acidic residues" evidence="5">
    <location>
        <begin position="34"/>
        <end position="45"/>
    </location>
</feature>
<organism evidence="7 8">
    <name type="scientific">Nannocystis radixulma</name>
    <dbReference type="NCBI Taxonomy" id="2995305"/>
    <lineage>
        <taxon>Bacteria</taxon>
        <taxon>Pseudomonadati</taxon>
        <taxon>Myxococcota</taxon>
        <taxon>Polyangia</taxon>
        <taxon>Nannocystales</taxon>
        <taxon>Nannocystaceae</taxon>
        <taxon>Nannocystis</taxon>
    </lineage>
</organism>
<feature type="region of interest" description="Disordered" evidence="5">
    <location>
        <begin position="26"/>
        <end position="51"/>
    </location>
</feature>
<gene>
    <name evidence="7" type="ORF">POL58_37235</name>
</gene>
<keyword evidence="8" id="KW-1185">Reference proteome</keyword>
<keyword evidence="1 4" id="KW-0349">Heme</keyword>
<sequence>MQTCYHQSLGVFLFAGLAACQIPEPTIDGSGSDSDSDTAQDDSDADTGAVPVDDAARCGQLRANVKGLFTEKCAACHANGATQGGLGTVTDLDSLIEDGLVFTGNAADSVLYRRLTAETNYMPQGGDPLAADELATVQEWIDGCTPIDTPEGAPSVVTPPGCEDNEPITTEAVLDAIRLDVAGLDLDRAATTRYLTFTHLHNAGYCEEQLDGYRHALAKLINHLSLGPDIITPVAIDPQRTIYRIDLIDYEWSPELWGHIVDVNPYSLIYEDQSAEVVQALTGAQVFSIVGDWFIEAASRPPLYHAILGIPETRGELEAELGVDIAANLDREKELDTADVVRAGMQTSGVSRNNRVIERHEIPGSNYRGYWLSYDFASNSDPIAPKDILANPLDFVQDGGEIIFTLPNGLQGYMIVGADDRCLDDAPANIVSDHESPVSPIVTNGVSCMGCHSEGMRLAVDDVRPYVESKPTAFPTQKREQILRLYGKREEFDAAQQRDIVTFVNALAETGAPRLVGGKEPVIAVHEAFDRDIAARRAAAEFGFTLDELISDFGVLTGLDKLPNAPVDRKVFQDNFCANAAALNLRPLRLDANGVCSPSPNIDRGKCPPLPPVIPQ</sequence>
<protein>
    <recommendedName>
        <fullName evidence="6">Cytochrome c domain-containing protein</fullName>
    </recommendedName>
</protein>
<reference evidence="7 8" key="1">
    <citation type="submission" date="2022-11" db="EMBL/GenBank/DDBJ databases">
        <title>Minimal conservation of predation-associated metabolite biosynthetic gene clusters underscores biosynthetic potential of Myxococcota including descriptions for ten novel species: Archangium lansinium sp. nov., Myxococcus landrumus sp. nov., Nannocystis bai.</title>
        <authorList>
            <person name="Ahearne A."/>
            <person name="Stevens C."/>
            <person name="Dowd S."/>
        </authorList>
    </citation>
    <scope>NUCLEOTIDE SEQUENCE [LARGE SCALE GENOMIC DNA]</scope>
    <source>
        <strain evidence="7 8">NCELM</strain>
    </source>
</reference>
<feature type="domain" description="Cytochrome c" evidence="6">
    <location>
        <begin position="60"/>
        <end position="145"/>
    </location>
</feature>
<dbReference type="RefSeq" id="WP_272006492.1">
    <property type="nucleotide sequence ID" value="NZ_JAQNDN010000022.1"/>
</dbReference>
<evidence type="ECO:0000256" key="2">
    <source>
        <dbReference type="ARBA" id="ARBA00022723"/>
    </source>
</evidence>
<dbReference type="InterPro" id="IPR036909">
    <property type="entry name" value="Cyt_c-like_dom_sf"/>
</dbReference>
<comment type="caution">
    <text evidence="7">The sequence shown here is derived from an EMBL/GenBank/DDBJ whole genome shotgun (WGS) entry which is preliminary data.</text>
</comment>
<dbReference type="Gene3D" id="1.10.760.10">
    <property type="entry name" value="Cytochrome c-like domain"/>
    <property type="match status" value="1"/>
</dbReference>
<evidence type="ECO:0000259" key="6">
    <source>
        <dbReference type="PROSITE" id="PS51007"/>
    </source>
</evidence>
<name>A0ABT5BH30_9BACT</name>
<evidence type="ECO:0000256" key="3">
    <source>
        <dbReference type="ARBA" id="ARBA00023004"/>
    </source>
</evidence>
<dbReference type="InterPro" id="IPR009056">
    <property type="entry name" value="Cyt_c-like_dom"/>
</dbReference>
<accession>A0ABT5BH30</accession>